<reference evidence="3" key="1">
    <citation type="journal article" date="2016" name="Genome Announc.">
        <title>Genome sequence of Ustilaginoidea virens IPU010, a rice pathogenic fungus causing false smut.</title>
        <authorList>
            <person name="Kumagai T."/>
            <person name="Ishii T."/>
            <person name="Terai G."/>
            <person name="Umemura M."/>
            <person name="Machida M."/>
            <person name="Asai K."/>
        </authorList>
    </citation>
    <scope>NUCLEOTIDE SEQUENCE [LARGE SCALE GENOMIC DNA]</scope>
    <source>
        <strain evidence="3">IPU010</strain>
    </source>
</reference>
<sequence>MPLATRQAVNVPARPSGAISAIFAILAIFAIFANQTADERLVARCFRNGPHWASLGLTGPDVSTLQHL</sequence>
<dbReference type="EMBL" id="BBTG02000004">
    <property type="protein sequence ID" value="GAO16889.1"/>
    <property type="molecule type" value="Genomic_DNA"/>
</dbReference>
<keyword evidence="1" id="KW-0472">Membrane</keyword>
<protein>
    <submittedName>
        <fullName evidence="2">Uncharacterized protein</fullName>
    </submittedName>
</protein>
<comment type="caution">
    <text evidence="2">The sequence shown here is derived from an EMBL/GenBank/DDBJ whole genome shotgun (WGS) entry which is preliminary data.</text>
</comment>
<organism evidence="2 3">
    <name type="scientific">Ustilaginoidea virens</name>
    <name type="common">Rice false smut fungus</name>
    <name type="synonym">Villosiclava virens</name>
    <dbReference type="NCBI Taxonomy" id="1159556"/>
    <lineage>
        <taxon>Eukaryota</taxon>
        <taxon>Fungi</taxon>
        <taxon>Dikarya</taxon>
        <taxon>Ascomycota</taxon>
        <taxon>Pezizomycotina</taxon>
        <taxon>Sordariomycetes</taxon>
        <taxon>Hypocreomycetidae</taxon>
        <taxon>Hypocreales</taxon>
        <taxon>Clavicipitaceae</taxon>
        <taxon>Ustilaginoidea</taxon>
    </lineage>
</organism>
<evidence type="ECO:0000313" key="3">
    <source>
        <dbReference type="Proteomes" id="UP000054053"/>
    </source>
</evidence>
<keyword evidence="1" id="KW-0812">Transmembrane</keyword>
<name>A0A1B5L0M4_USTVR</name>
<dbReference type="Proteomes" id="UP000054053">
    <property type="component" value="Unassembled WGS sequence"/>
</dbReference>
<evidence type="ECO:0000313" key="2">
    <source>
        <dbReference type="EMBL" id="GAO16889.1"/>
    </source>
</evidence>
<proteinExistence type="predicted"/>
<dbReference type="AlphaFoldDB" id="A0A1B5L0M4"/>
<evidence type="ECO:0000256" key="1">
    <source>
        <dbReference type="SAM" id="Phobius"/>
    </source>
</evidence>
<gene>
    <name evidence="2" type="ORF">UVI_02012080</name>
</gene>
<feature type="transmembrane region" description="Helical" evidence="1">
    <location>
        <begin position="16"/>
        <end position="34"/>
    </location>
</feature>
<accession>A0A1B5L0M4</accession>
<keyword evidence="1" id="KW-1133">Transmembrane helix</keyword>